<proteinExistence type="predicted"/>
<dbReference type="AlphaFoldDB" id="A0A218ZEM7"/>
<name>A0A218ZEM7_9HELO</name>
<accession>A0A218ZEM7</accession>
<evidence type="ECO:0000313" key="1">
    <source>
        <dbReference type="EMBL" id="OWP06529.1"/>
    </source>
</evidence>
<protein>
    <submittedName>
        <fullName evidence="1">Uncharacterized protein</fullName>
    </submittedName>
</protein>
<sequence>MLNHLERKKRPELGLVLAGFENIESTLSSVGLRLAYVLRLHPRQMASVNAVCRACDEFEKRSLGIHGKNASNLGSDQLGSYLGLQTLIAHRDIKLTMIIHDVDAIDLASFGEVETDSVMLLARNA</sequence>
<dbReference type="Proteomes" id="UP000242519">
    <property type="component" value="Unassembled WGS sequence"/>
</dbReference>
<organism evidence="1 2">
    <name type="scientific">Diplocarpon coronariae</name>
    <dbReference type="NCBI Taxonomy" id="2795749"/>
    <lineage>
        <taxon>Eukaryota</taxon>
        <taxon>Fungi</taxon>
        <taxon>Dikarya</taxon>
        <taxon>Ascomycota</taxon>
        <taxon>Pezizomycotina</taxon>
        <taxon>Leotiomycetes</taxon>
        <taxon>Helotiales</taxon>
        <taxon>Drepanopezizaceae</taxon>
        <taxon>Diplocarpon</taxon>
    </lineage>
</organism>
<gene>
    <name evidence="1" type="ORF">B2J93_7079</name>
</gene>
<keyword evidence="2" id="KW-1185">Reference proteome</keyword>
<evidence type="ECO:0000313" key="2">
    <source>
        <dbReference type="Proteomes" id="UP000242519"/>
    </source>
</evidence>
<dbReference type="InParanoid" id="A0A218ZEM7"/>
<dbReference type="EMBL" id="MZNU01000045">
    <property type="protein sequence ID" value="OWP06529.1"/>
    <property type="molecule type" value="Genomic_DNA"/>
</dbReference>
<reference evidence="1 2" key="1">
    <citation type="submission" date="2017-04" db="EMBL/GenBank/DDBJ databases">
        <title>Draft genome sequence of Marssonina coronaria NL1: causal agent of apple blotch.</title>
        <authorList>
            <person name="Cheng Q."/>
        </authorList>
    </citation>
    <scope>NUCLEOTIDE SEQUENCE [LARGE SCALE GENOMIC DNA]</scope>
    <source>
        <strain evidence="1 2">NL1</strain>
    </source>
</reference>
<comment type="caution">
    <text evidence="1">The sequence shown here is derived from an EMBL/GenBank/DDBJ whole genome shotgun (WGS) entry which is preliminary data.</text>
</comment>